<dbReference type="InterPro" id="IPR037272">
    <property type="entry name" value="SNS_sf"/>
</dbReference>
<keyword evidence="3 6" id="KW-0812">Transmembrane</keyword>
<evidence type="ECO:0000256" key="5">
    <source>
        <dbReference type="ARBA" id="ARBA00023136"/>
    </source>
</evidence>
<comment type="caution">
    <text evidence="7">The sequence shown here is derived from an EMBL/GenBank/DDBJ whole genome shotgun (WGS) entry which is preliminary data.</text>
</comment>
<evidence type="ECO:0000256" key="3">
    <source>
        <dbReference type="ARBA" id="ARBA00022692"/>
    </source>
</evidence>
<organism evidence="7 8">
    <name type="scientific">Eiseniibacteriota bacterium</name>
    <dbReference type="NCBI Taxonomy" id="2212470"/>
    <lineage>
        <taxon>Bacteria</taxon>
        <taxon>Candidatus Eiseniibacteriota</taxon>
    </lineage>
</organism>
<name>A0A948W6B5_UNCEI</name>
<evidence type="ECO:0000256" key="4">
    <source>
        <dbReference type="ARBA" id="ARBA00022989"/>
    </source>
</evidence>
<dbReference type="PANTHER" id="PTHR42948">
    <property type="entry name" value="TRANSPORTER"/>
    <property type="match status" value="1"/>
</dbReference>
<feature type="transmembrane region" description="Helical" evidence="6">
    <location>
        <begin position="45"/>
        <end position="66"/>
    </location>
</feature>
<keyword evidence="5 6" id="KW-0472">Membrane</keyword>
<keyword evidence="2" id="KW-0813">Transport</keyword>
<dbReference type="Pfam" id="PF00209">
    <property type="entry name" value="SNF"/>
    <property type="match status" value="2"/>
</dbReference>
<feature type="transmembrane region" description="Helical" evidence="6">
    <location>
        <begin position="182"/>
        <end position="212"/>
    </location>
</feature>
<dbReference type="Proteomes" id="UP000777784">
    <property type="component" value="Unassembled WGS sequence"/>
</dbReference>
<feature type="transmembrane region" description="Helical" evidence="6">
    <location>
        <begin position="313"/>
        <end position="344"/>
    </location>
</feature>
<dbReference type="PRINTS" id="PR00176">
    <property type="entry name" value="NANEUSMPORT"/>
</dbReference>
<evidence type="ECO:0000313" key="7">
    <source>
        <dbReference type="EMBL" id="MBU2690940.1"/>
    </source>
</evidence>
<dbReference type="PROSITE" id="PS50267">
    <property type="entry name" value="NA_NEUROTRAN_SYMP_3"/>
    <property type="match status" value="1"/>
</dbReference>
<accession>A0A948W6B5</accession>
<protein>
    <submittedName>
        <fullName evidence="7">Sodium-dependent transporter</fullName>
    </submittedName>
</protein>
<feature type="transmembrane region" description="Helical" evidence="6">
    <location>
        <begin position="232"/>
        <end position="251"/>
    </location>
</feature>
<comment type="subcellular location">
    <subcellularLocation>
        <location evidence="1">Membrane</location>
        <topology evidence="1">Multi-pass membrane protein</topology>
    </subcellularLocation>
</comment>
<dbReference type="AlphaFoldDB" id="A0A948W6B5"/>
<feature type="transmembrane region" description="Helical" evidence="6">
    <location>
        <begin position="87"/>
        <end position="115"/>
    </location>
</feature>
<evidence type="ECO:0000256" key="2">
    <source>
        <dbReference type="ARBA" id="ARBA00022448"/>
    </source>
</evidence>
<dbReference type="GO" id="GO:0016020">
    <property type="term" value="C:membrane"/>
    <property type="evidence" value="ECO:0007669"/>
    <property type="project" value="UniProtKB-SubCell"/>
</dbReference>
<evidence type="ECO:0000313" key="8">
    <source>
        <dbReference type="Proteomes" id="UP000777784"/>
    </source>
</evidence>
<proteinExistence type="predicted"/>
<dbReference type="PANTHER" id="PTHR42948:SF1">
    <property type="entry name" value="TRANSPORTER"/>
    <property type="match status" value="1"/>
</dbReference>
<feature type="transmembrane region" description="Helical" evidence="6">
    <location>
        <begin position="481"/>
        <end position="508"/>
    </location>
</feature>
<feature type="transmembrane region" description="Helical" evidence="6">
    <location>
        <begin position="356"/>
        <end position="377"/>
    </location>
</feature>
<dbReference type="EMBL" id="JAHJDP010000042">
    <property type="protein sequence ID" value="MBU2690940.1"/>
    <property type="molecule type" value="Genomic_DNA"/>
</dbReference>
<feature type="transmembrane region" description="Helical" evidence="6">
    <location>
        <begin position="12"/>
        <end position="33"/>
    </location>
</feature>
<feature type="transmembrane region" description="Helical" evidence="6">
    <location>
        <begin position="272"/>
        <end position="301"/>
    </location>
</feature>
<keyword evidence="4 6" id="KW-1133">Transmembrane helix</keyword>
<feature type="transmembrane region" description="Helical" evidence="6">
    <location>
        <begin position="149"/>
        <end position="170"/>
    </location>
</feature>
<evidence type="ECO:0000256" key="6">
    <source>
        <dbReference type="SAM" id="Phobius"/>
    </source>
</evidence>
<dbReference type="InterPro" id="IPR000175">
    <property type="entry name" value="Na/ntran_symport"/>
</dbReference>
<feature type="transmembrane region" description="Helical" evidence="6">
    <location>
        <begin position="397"/>
        <end position="421"/>
    </location>
</feature>
<gene>
    <name evidence="7" type="ORF">KJ970_08425</name>
</gene>
<feature type="transmembrane region" description="Helical" evidence="6">
    <location>
        <begin position="442"/>
        <end position="461"/>
    </location>
</feature>
<reference evidence="7" key="1">
    <citation type="submission" date="2021-05" db="EMBL/GenBank/DDBJ databases">
        <title>Energy efficiency and biological interactions define the core microbiome of deep oligotrophic groundwater.</title>
        <authorList>
            <person name="Mehrshad M."/>
            <person name="Lopez-Fernandez M."/>
            <person name="Bell E."/>
            <person name="Bernier-Latmani R."/>
            <person name="Bertilsson S."/>
            <person name="Dopson M."/>
        </authorList>
    </citation>
    <scope>NUCLEOTIDE SEQUENCE</scope>
    <source>
        <strain evidence="7">Modern_marine.mb.64</strain>
    </source>
</reference>
<evidence type="ECO:0000256" key="1">
    <source>
        <dbReference type="ARBA" id="ARBA00004141"/>
    </source>
</evidence>
<sequence length="529" mass="58384">MENTRGQWKSQLGFILAASGSAIGLGNIVFFSANAYKFGGGAFYLPYFFALLIIGIPVMILEFGLGHHTGRSFPVALRQTLGRKGEFLGWFGIINASFITMYYITILAWVVGMFVGSFGSLWHSSVAVPPFGLALGDLPNPYAFFFRMLSNWSAVIFVIIVWFLNVWIVRRGATTIESAVKIFVPLMWLFMIFLIIRGITLPNGIHGLYLLFTPNLEVMKNIDVWQGAFSQIFFTLSLGFGIMTAYASYLPKKSDQTNNALITSFLNCGFEYIAGIAIFTILFATTMIPKASTISMMFFIVPSGISKLPGGDMSVILFGIMFFVLLLFAGLSSSISLVEAFISAMVDKFQTSRKRFLIAAFVFGGLGSIAFALPQVINRGLEDDGTLGFTLLDLIDHWAFSHGLLIVGLIECLLIGWIYGVKKIRQTINMNSRYTLGSGFDFLIKFIIPALILFVLVASVVNEIREGLYGSAFRANFTKPWGWLQILPHLALFAWITISVGGAAVLTLMRGYKNEESSGELKDYPGGES</sequence>
<dbReference type="SUPFAM" id="SSF161070">
    <property type="entry name" value="SNF-like"/>
    <property type="match status" value="1"/>
</dbReference>